<sequence>MAVKLNLLQVALSNKNYDLAAHALVYGMVKVKAEQNDKKRRTKEQPKR</sequence>
<gene>
    <name evidence="1" type="ORF">S03H2_49154</name>
</gene>
<organism evidence="1">
    <name type="scientific">marine sediment metagenome</name>
    <dbReference type="NCBI Taxonomy" id="412755"/>
    <lineage>
        <taxon>unclassified sequences</taxon>
        <taxon>metagenomes</taxon>
        <taxon>ecological metagenomes</taxon>
    </lineage>
</organism>
<proteinExistence type="predicted"/>
<reference evidence="1" key="1">
    <citation type="journal article" date="2014" name="Front. Microbiol.">
        <title>High frequency of phylogenetically diverse reductive dehalogenase-homologous genes in deep subseafloor sedimentary metagenomes.</title>
        <authorList>
            <person name="Kawai M."/>
            <person name="Futagami T."/>
            <person name="Toyoda A."/>
            <person name="Takaki Y."/>
            <person name="Nishi S."/>
            <person name="Hori S."/>
            <person name="Arai W."/>
            <person name="Tsubouchi T."/>
            <person name="Morono Y."/>
            <person name="Uchiyama I."/>
            <person name="Ito T."/>
            <person name="Fujiyama A."/>
            <person name="Inagaki F."/>
            <person name="Takami H."/>
        </authorList>
    </citation>
    <scope>NUCLEOTIDE SEQUENCE</scope>
    <source>
        <strain evidence="1">Expedition CK06-06</strain>
    </source>
</reference>
<protein>
    <submittedName>
        <fullName evidence="1">Uncharacterized protein</fullName>
    </submittedName>
</protein>
<dbReference type="AlphaFoldDB" id="X1HL10"/>
<dbReference type="EMBL" id="BARU01031043">
    <property type="protein sequence ID" value="GAH70167.1"/>
    <property type="molecule type" value="Genomic_DNA"/>
</dbReference>
<name>X1HL10_9ZZZZ</name>
<accession>X1HL10</accession>
<comment type="caution">
    <text evidence="1">The sequence shown here is derived from an EMBL/GenBank/DDBJ whole genome shotgun (WGS) entry which is preliminary data.</text>
</comment>
<evidence type="ECO:0000313" key="1">
    <source>
        <dbReference type="EMBL" id="GAH70167.1"/>
    </source>
</evidence>